<evidence type="ECO:0000256" key="2">
    <source>
        <dbReference type="ARBA" id="ARBA00022737"/>
    </source>
</evidence>
<evidence type="ECO:0000259" key="8">
    <source>
        <dbReference type="PROSITE" id="PS51455"/>
    </source>
</evidence>
<evidence type="ECO:0000313" key="9">
    <source>
        <dbReference type="EMBL" id="KAJ8438761.1"/>
    </source>
</evidence>
<dbReference type="InterPro" id="IPR002498">
    <property type="entry name" value="PInositol-4-P-4/5-kinase_core"/>
</dbReference>
<dbReference type="SUPFAM" id="SSF56104">
    <property type="entry name" value="SAICAR synthase-like"/>
    <property type="match status" value="1"/>
</dbReference>
<dbReference type="SMART" id="SM00698">
    <property type="entry name" value="MORN"/>
    <property type="match status" value="7"/>
</dbReference>
<feature type="compositionally biased region" description="Basic residues" evidence="7">
    <location>
        <begin position="297"/>
        <end position="306"/>
    </location>
</feature>
<dbReference type="EMBL" id="JAKOGI010000241">
    <property type="protein sequence ID" value="KAJ8438761.1"/>
    <property type="molecule type" value="Genomic_DNA"/>
</dbReference>
<reference evidence="9" key="1">
    <citation type="submission" date="2022-04" db="EMBL/GenBank/DDBJ databases">
        <title>Carnegiea gigantea Genome sequencing and assembly v2.</title>
        <authorList>
            <person name="Copetti D."/>
            <person name="Sanderson M.J."/>
            <person name="Burquez A."/>
            <person name="Wojciechowski M.F."/>
        </authorList>
    </citation>
    <scope>NUCLEOTIDE SEQUENCE</scope>
    <source>
        <strain evidence="9">SGP5-SGP5p</strain>
        <tissue evidence="9">Aerial part</tissue>
    </source>
</reference>
<feature type="domain" description="PIPK" evidence="8">
    <location>
        <begin position="361"/>
        <end position="736"/>
    </location>
</feature>
<dbReference type="PANTHER" id="PTHR23086:SF113">
    <property type="entry name" value="PHOSPHATIDYLINOSITOL 4-PHOSPHATE 5-KINASE 6"/>
    <property type="match status" value="1"/>
</dbReference>
<keyword evidence="1 6" id="KW-0808">Transferase</keyword>
<proteinExistence type="predicted"/>
<protein>
    <recommendedName>
        <fullName evidence="6">Phosphatidylinositol 4-phosphate 5-kinase</fullName>
        <ecNumber evidence="6">2.7.1.68</ecNumber>
    </recommendedName>
</protein>
<dbReference type="SMART" id="SM00330">
    <property type="entry name" value="PIPKc"/>
    <property type="match status" value="1"/>
</dbReference>
<comment type="catalytic activity">
    <reaction evidence="6">
        <text>a 1,2-diacyl-sn-glycero-3-phospho-(1D-myo-inositol 4-phosphate) + ATP = a 1,2-diacyl-sn-glycero-3-phospho-(1D-myo-inositol-4,5-bisphosphate) + ADP + H(+)</text>
        <dbReference type="Rhea" id="RHEA:14425"/>
        <dbReference type="ChEBI" id="CHEBI:15378"/>
        <dbReference type="ChEBI" id="CHEBI:30616"/>
        <dbReference type="ChEBI" id="CHEBI:58178"/>
        <dbReference type="ChEBI" id="CHEBI:58456"/>
        <dbReference type="ChEBI" id="CHEBI:456216"/>
        <dbReference type="EC" id="2.7.1.68"/>
    </reaction>
</comment>
<dbReference type="GO" id="GO:0016308">
    <property type="term" value="F:1-phosphatidylinositol-4-phosphate 5-kinase activity"/>
    <property type="evidence" value="ECO:0007669"/>
    <property type="project" value="UniProtKB-UniRule"/>
</dbReference>
<evidence type="ECO:0000256" key="5">
    <source>
        <dbReference type="ARBA" id="ARBA00022840"/>
    </source>
</evidence>
<feature type="region of interest" description="Disordered" evidence="7">
    <location>
        <begin position="273"/>
        <end position="324"/>
    </location>
</feature>
<dbReference type="OrthoDB" id="70770at2759"/>
<dbReference type="PANTHER" id="PTHR23086">
    <property type="entry name" value="PHOSPHATIDYLINOSITOL-4-PHOSPHATE 5-KINASE"/>
    <property type="match status" value="1"/>
</dbReference>
<dbReference type="EC" id="2.7.1.68" evidence="6"/>
<dbReference type="InterPro" id="IPR003409">
    <property type="entry name" value="MORN"/>
</dbReference>
<evidence type="ECO:0000256" key="1">
    <source>
        <dbReference type="ARBA" id="ARBA00022679"/>
    </source>
</evidence>
<dbReference type="Pfam" id="PF01504">
    <property type="entry name" value="PIP5K"/>
    <property type="match status" value="1"/>
</dbReference>
<accession>A0A9Q1K7I0</accession>
<gene>
    <name evidence="9" type="ORF">Cgig2_009879</name>
</gene>
<dbReference type="Proteomes" id="UP001153076">
    <property type="component" value="Unassembled WGS sequence"/>
</dbReference>
<evidence type="ECO:0000256" key="3">
    <source>
        <dbReference type="ARBA" id="ARBA00022741"/>
    </source>
</evidence>
<evidence type="ECO:0000256" key="6">
    <source>
        <dbReference type="PIRNR" id="PIRNR037274"/>
    </source>
</evidence>
<dbReference type="InterPro" id="IPR027484">
    <property type="entry name" value="PInositol-4-P-5-kinase_N"/>
</dbReference>
<dbReference type="PROSITE" id="PS51455">
    <property type="entry name" value="PIPK"/>
    <property type="match status" value="1"/>
</dbReference>
<dbReference type="GO" id="GO:0046854">
    <property type="term" value="P:phosphatidylinositol phosphate biosynthetic process"/>
    <property type="evidence" value="ECO:0007669"/>
    <property type="project" value="TreeGrafter"/>
</dbReference>
<comment type="caution">
    <text evidence="9">The sequence shown here is derived from an EMBL/GenBank/DDBJ whole genome shotgun (WGS) entry which is preliminary data.</text>
</comment>
<dbReference type="SUPFAM" id="SSF82185">
    <property type="entry name" value="Histone H3 K4-specific methyltransferase SET7/9 N-terminal domain"/>
    <property type="match status" value="2"/>
</dbReference>
<keyword evidence="2" id="KW-0677">Repeat</keyword>
<dbReference type="GO" id="GO:0005886">
    <property type="term" value="C:plasma membrane"/>
    <property type="evidence" value="ECO:0007669"/>
    <property type="project" value="TreeGrafter"/>
</dbReference>
<dbReference type="InterPro" id="IPR023610">
    <property type="entry name" value="PInositol-4/5-P-5/4-kinase"/>
</dbReference>
<evidence type="ECO:0000256" key="4">
    <source>
        <dbReference type="ARBA" id="ARBA00022777"/>
    </source>
</evidence>
<keyword evidence="4 6" id="KW-0418">Kinase</keyword>
<keyword evidence="5 6" id="KW-0067">ATP-binding</keyword>
<dbReference type="InterPro" id="IPR027483">
    <property type="entry name" value="PInositol-4-P-4/5-kinase_C_sf"/>
</dbReference>
<dbReference type="AlphaFoldDB" id="A0A9Q1K7I0"/>
<dbReference type="Pfam" id="PF02493">
    <property type="entry name" value="MORN"/>
    <property type="match status" value="7"/>
</dbReference>
<evidence type="ECO:0000256" key="7">
    <source>
        <dbReference type="SAM" id="MobiDB-lite"/>
    </source>
</evidence>
<evidence type="ECO:0000313" key="10">
    <source>
        <dbReference type="Proteomes" id="UP001153076"/>
    </source>
</evidence>
<dbReference type="InterPro" id="IPR017163">
    <property type="entry name" value="PIno-4-P-5_kinase_pln"/>
</dbReference>
<dbReference type="Gene3D" id="3.30.810.10">
    <property type="entry name" value="2-Layer Sandwich"/>
    <property type="match status" value="1"/>
</dbReference>
<keyword evidence="10" id="KW-1185">Reference proteome</keyword>
<dbReference type="Gene3D" id="2.20.110.10">
    <property type="entry name" value="Histone H3 K4-specific methyltransferase SET7/9 N-terminal domain"/>
    <property type="match status" value="4"/>
</dbReference>
<dbReference type="CDD" id="cd17302">
    <property type="entry name" value="PIPKc_AtPIP5K_like"/>
    <property type="match status" value="1"/>
</dbReference>
<sequence length="740" mass="84500">MNRDFTGIFRLKVRRSSGTSKKRSSIKSNSIFAPMSVAHVDDEDAGSPLRNPGELYNAEKVFSNGDFYGGQWVDKLPHGHGKYIWNDGCMYVGEWHKGKTMGKGRFIWPSGTTYEGEFKNGFMDGKGTYVGTNGDTYRGFWSMNMKNGEGTNNYGNGDCYEGEWKNGVQDGHGRYQWVNGHSYVGEWQNGVFHGNGTLIWANGNKFEGVWEDGFPKGEGTYTWANGDYYVGVWNKDSNEKNGTYYPVDGSSEPEWDPRDLYLVELNDCKVSPGEDITMYPSEKMPNGSRGETAQKRSASKSKKSGRKSVDGRLANGGDHGGYANGKRHYVEGFENIRINGQNPRNFHPILLPKTIKKQGETICKGHKNFELMLNLQLGIRHSVGRPGPAVTLDLKSSAFDPREKVWTRFPPEGSKHTPPHSSCEFKWKDYCPLVFRTLRKLFRVDPADYMISICGNDALRELSSPGKSGSFFYLTHDDKYMIKTMKKAECKVLLRMLPAYYNHVKTFEDTLVTRFFGLHCVKLTGAAQKKVRFVIMGNLFCTEYAIHRRFDLKGSSHGRTTDKPESEIDPTTTLKDLDLNYIFRLQRFWFQEFCRQVDRDCDFLEQERIMDYSLLVENGKTDSEMVAPRLSRVDGTDRLVFDPSHWESIRLGVSMPARAEVTVRRTDCEAQLVGDPTGECYDVIIFFGIIDILQDYDISKKLEHAYKSFQYDPTSISAVDPKQYSKRFRDFIFKVFREDT</sequence>
<keyword evidence="3 6" id="KW-0547">Nucleotide-binding</keyword>
<dbReference type="FunFam" id="3.30.800.10:FF:000003">
    <property type="entry name" value="Phosphatidylinositol 4-phosphate 5-kinase"/>
    <property type="match status" value="1"/>
</dbReference>
<organism evidence="9 10">
    <name type="scientific">Carnegiea gigantea</name>
    <dbReference type="NCBI Taxonomy" id="171969"/>
    <lineage>
        <taxon>Eukaryota</taxon>
        <taxon>Viridiplantae</taxon>
        <taxon>Streptophyta</taxon>
        <taxon>Embryophyta</taxon>
        <taxon>Tracheophyta</taxon>
        <taxon>Spermatophyta</taxon>
        <taxon>Magnoliopsida</taxon>
        <taxon>eudicotyledons</taxon>
        <taxon>Gunneridae</taxon>
        <taxon>Pentapetalae</taxon>
        <taxon>Caryophyllales</taxon>
        <taxon>Cactineae</taxon>
        <taxon>Cactaceae</taxon>
        <taxon>Cactoideae</taxon>
        <taxon>Echinocereeae</taxon>
        <taxon>Carnegiea</taxon>
    </lineage>
</organism>
<name>A0A9Q1K7I0_9CARY</name>
<dbReference type="Gene3D" id="3.30.800.10">
    <property type="entry name" value="Phosphatidylinositol Phosphate Kinase II Beta"/>
    <property type="match status" value="1"/>
</dbReference>
<dbReference type="PIRSF" id="PIRSF037274">
    <property type="entry name" value="PIP5K_plant_prd"/>
    <property type="match status" value="1"/>
</dbReference>
<dbReference type="GO" id="GO:0005524">
    <property type="term" value="F:ATP binding"/>
    <property type="evidence" value="ECO:0007669"/>
    <property type="project" value="UniProtKB-UniRule"/>
</dbReference>